<name>A0A820C3N7_9BILA</name>
<dbReference type="Proteomes" id="UP000663825">
    <property type="component" value="Unassembled WGS sequence"/>
</dbReference>
<gene>
    <name evidence="1" type="ORF">TIS948_LOCUS3283</name>
    <name evidence="2" type="ORF">UJA718_LOCUS7416</name>
</gene>
<dbReference type="AlphaFoldDB" id="A0A820C3N7"/>
<keyword evidence="3" id="KW-1185">Reference proteome</keyword>
<sequence>MANQQTNTTDPNAVIKINDLFRTFNMYENIEPLSDEIKVFQCEEADETSSINSSLSAMSLRSIANSRCNENVSVSGDLQQRLKRIHQMVASRKELKDNEEETIPKVIELKDNEEETIPIRIERNDDDDDEDEYDEEKGAQLLQKMIASVLKPKSRQKEAFIQNISFRPDIVTSTTDKKFCLPQHEKSDKNGRN</sequence>
<proteinExistence type="predicted"/>
<evidence type="ECO:0000313" key="2">
    <source>
        <dbReference type="EMBL" id="CAF4215637.1"/>
    </source>
</evidence>
<dbReference type="EMBL" id="CAJNXB010000222">
    <property type="protein sequence ID" value="CAF3036569.1"/>
    <property type="molecule type" value="Genomic_DNA"/>
</dbReference>
<dbReference type="OrthoDB" id="10025306at2759"/>
<organism evidence="2 3">
    <name type="scientific">Rotaria socialis</name>
    <dbReference type="NCBI Taxonomy" id="392032"/>
    <lineage>
        <taxon>Eukaryota</taxon>
        <taxon>Metazoa</taxon>
        <taxon>Spiralia</taxon>
        <taxon>Gnathifera</taxon>
        <taxon>Rotifera</taxon>
        <taxon>Eurotatoria</taxon>
        <taxon>Bdelloidea</taxon>
        <taxon>Philodinida</taxon>
        <taxon>Philodinidae</taxon>
        <taxon>Rotaria</taxon>
    </lineage>
</organism>
<dbReference type="Proteomes" id="UP000663873">
    <property type="component" value="Unassembled WGS sequence"/>
</dbReference>
<evidence type="ECO:0000313" key="1">
    <source>
        <dbReference type="EMBL" id="CAF3036569.1"/>
    </source>
</evidence>
<dbReference type="EMBL" id="CAJOBP010000743">
    <property type="protein sequence ID" value="CAF4215637.1"/>
    <property type="molecule type" value="Genomic_DNA"/>
</dbReference>
<protein>
    <submittedName>
        <fullName evidence="2">Uncharacterized protein</fullName>
    </submittedName>
</protein>
<comment type="caution">
    <text evidence="2">The sequence shown here is derived from an EMBL/GenBank/DDBJ whole genome shotgun (WGS) entry which is preliminary data.</text>
</comment>
<reference evidence="2" key="1">
    <citation type="submission" date="2021-02" db="EMBL/GenBank/DDBJ databases">
        <authorList>
            <person name="Nowell W R."/>
        </authorList>
    </citation>
    <scope>NUCLEOTIDE SEQUENCE</scope>
</reference>
<evidence type="ECO:0000313" key="3">
    <source>
        <dbReference type="Proteomes" id="UP000663873"/>
    </source>
</evidence>
<accession>A0A820C3N7</accession>